<dbReference type="GO" id="GO:0009036">
    <property type="term" value="F:type II site-specific deoxyribonuclease activity"/>
    <property type="evidence" value="ECO:0007669"/>
    <property type="project" value="InterPro"/>
</dbReference>
<sequence>MDSLNLPGALEILKEHHIHFVESKKYADFTEQPVPEDSRAWSQILVSTLTGIKGLSRKKGSDLIDGSDVKSANAWCSIDKVRFNGVIKAGTQSELSGSIHYLDQMPFLFFVLWDREPNIGYERCRIWVVRPQHDSLFRSIANNWYTQLATREITSNNFQLHPPVNTNNDIFRNNCGILSYPLLLSATWDGTKYTVQYYNPDTLQNGLCNIP</sequence>
<proteinExistence type="predicted"/>
<keyword evidence="1" id="KW-0540">Nuclease</keyword>
<dbReference type="Pfam" id="PF09567">
    <property type="entry name" value="RE_MamI"/>
    <property type="match status" value="1"/>
</dbReference>
<name>A0A8S5LDW7_9CAUD</name>
<reference evidence="1" key="1">
    <citation type="journal article" date="2021" name="Proc. Natl. Acad. Sci. U.S.A.">
        <title>A Catalog of Tens of Thousands of Viruses from Human Metagenomes Reveals Hidden Associations with Chronic Diseases.</title>
        <authorList>
            <person name="Tisza M.J."/>
            <person name="Buck C.B."/>
        </authorList>
    </citation>
    <scope>NUCLEOTIDE SEQUENCE</scope>
    <source>
        <strain evidence="1">CtkL423</strain>
    </source>
</reference>
<dbReference type="GO" id="GO:0009307">
    <property type="term" value="P:DNA restriction-modification system"/>
    <property type="evidence" value="ECO:0007669"/>
    <property type="project" value="InterPro"/>
</dbReference>
<dbReference type="EMBL" id="BK014693">
    <property type="protein sequence ID" value="DAD68143.1"/>
    <property type="molecule type" value="Genomic_DNA"/>
</dbReference>
<dbReference type="GO" id="GO:0003677">
    <property type="term" value="F:DNA binding"/>
    <property type="evidence" value="ECO:0007669"/>
    <property type="project" value="InterPro"/>
</dbReference>
<organism evidence="1">
    <name type="scientific">Siphoviridae sp. ctkL423</name>
    <dbReference type="NCBI Taxonomy" id="2823596"/>
    <lineage>
        <taxon>Viruses</taxon>
        <taxon>Duplodnaviria</taxon>
        <taxon>Heunggongvirae</taxon>
        <taxon>Uroviricota</taxon>
        <taxon>Caudoviricetes</taxon>
    </lineage>
</organism>
<keyword evidence="1" id="KW-0378">Hydrolase</keyword>
<dbReference type="InterPro" id="IPR019067">
    <property type="entry name" value="Restrct_endonuc_II_MamI"/>
</dbReference>
<evidence type="ECO:0000313" key="1">
    <source>
        <dbReference type="EMBL" id="DAD68143.1"/>
    </source>
</evidence>
<accession>A0A8S5LDW7</accession>
<protein>
    <submittedName>
        <fullName evidence="1">MamI restriction endonuclease</fullName>
    </submittedName>
</protein>
<keyword evidence="1" id="KW-0255">Endonuclease</keyword>